<keyword evidence="2" id="KW-0472">Membrane</keyword>
<dbReference type="Proteomes" id="UP000678393">
    <property type="component" value="Unassembled WGS sequence"/>
</dbReference>
<proteinExistence type="predicted"/>
<evidence type="ECO:0000256" key="1">
    <source>
        <dbReference type="SAM" id="MobiDB-lite"/>
    </source>
</evidence>
<keyword evidence="2" id="KW-1133">Transmembrane helix</keyword>
<protein>
    <submittedName>
        <fullName evidence="3">Uncharacterized protein</fullName>
    </submittedName>
</protein>
<evidence type="ECO:0000313" key="3">
    <source>
        <dbReference type="EMBL" id="CAG5133595.1"/>
    </source>
</evidence>
<name>A0A8S4A0U3_9EUPU</name>
<keyword evidence="2" id="KW-0812">Transmembrane</keyword>
<dbReference type="EMBL" id="CAJHNH020006335">
    <property type="protein sequence ID" value="CAG5133595.1"/>
    <property type="molecule type" value="Genomic_DNA"/>
</dbReference>
<feature type="transmembrane region" description="Helical" evidence="2">
    <location>
        <begin position="225"/>
        <end position="248"/>
    </location>
</feature>
<evidence type="ECO:0000256" key="2">
    <source>
        <dbReference type="SAM" id="Phobius"/>
    </source>
</evidence>
<feature type="region of interest" description="Disordered" evidence="1">
    <location>
        <begin position="185"/>
        <end position="209"/>
    </location>
</feature>
<evidence type="ECO:0000313" key="4">
    <source>
        <dbReference type="Proteomes" id="UP000678393"/>
    </source>
</evidence>
<gene>
    <name evidence="3" type="ORF">CUNI_LOCUS19153</name>
</gene>
<comment type="caution">
    <text evidence="3">The sequence shown here is derived from an EMBL/GenBank/DDBJ whole genome shotgun (WGS) entry which is preliminary data.</text>
</comment>
<feature type="non-terminal residue" evidence="3">
    <location>
        <position position="251"/>
    </location>
</feature>
<dbReference type="AlphaFoldDB" id="A0A8S4A0U3"/>
<accession>A0A8S4A0U3</accession>
<reference evidence="3" key="1">
    <citation type="submission" date="2021-04" db="EMBL/GenBank/DDBJ databases">
        <authorList>
            <consortium name="Molecular Ecology Group"/>
        </authorList>
    </citation>
    <scope>NUCLEOTIDE SEQUENCE</scope>
</reference>
<organism evidence="3 4">
    <name type="scientific">Candidula unifasciata</name>
    <dbReference type="NCBI Taxonomy" id="100452"/>
    <lineage>
        <taxon>Eukaryota</taxon>
        <taxon>Metazoa</taxon>
        <taxon>Spiralia</taxon>
        <taxon>Lophotrochozoa</taxon>
        <taxon>Mollusca</taxon>
        <taxon>Gastropoda</taxon>
        <taxon>Heterobranchia</taxon>
        <taxon>Euthyneura</taxon>
        <taxon>Panpulmonata</taxon>
        <taxon>Eupulmonata</taxon>
        <taxon>Stylommatophora</taxon>
        <taxon>Helicina</taxon>
        <taxon>Helicoidea</taxon>
        <taxon>Geomitridae</taxon>
        <taxon>Candidula</taxon>
    </lineage>
</organism>
<sequence length="251" mass="27172">MTTTPCTDVHRKYCSCYPEQGRTRIAAMIPLETQYSKGVITAYWAHRRNLLPRLVSTNYTYPEVYDPGAASLTATINGGAGGAQSRLCSFDMTLYRSQILKVCCHSDLMPCYVKIEINGQEIARDVSPCYSYSSNTDITGVVTVSYSVCVNTEYDSSNKCSLPDVITTTTTTSTTTTVTSPTITTDELTTGINGPTGTDGDEMTTDDTALTTGLPKEATTSSLGILFWIFVAIAVLAVILATLAYCMLTRK</sequence>
<keyword evidence="4" id="KW-1185">Reference proteome</keyword>